<dbReference type="PANTHER" id="PTHR46579">
    <property type="entry name" value="F5/8 TYPE C DOMAIN-CONTAINING PROTEIN-RELATED"/>
    <property type="match status" value="1"/>
</dbReference>
<reference evidence="1 2" key="1">
    <citation type="journal article" date="2023" name="Arcadia Sci">
        <title>De novo assembly of a long-read Amblyomma americanum tick genome.</title>
        <authorList>
            <person name="Chou S."/>
            <person name="Poskanzer K.E."/>
            <person name="Rollins M."/>
            <person name="Thuy-Boun P.S."/>
        </authorList>
    </citation>
    <scope>NUCLEOTIDE SEQUENCE [LARGE SCALE GENOMIC DNA]</scope>
    <source>
        <strain evidence="1">F_SG_1</strain>
        <tissue evidence="1">Salivary glands</tissue>
    </source>
</reference>
<dbReference type="InterPro" id="IPR004242">
    <property type="entry name" value="Transposase_21"/>
</dbReference>
<proteinExistence type="predicted"/>
<gene>
    <name evidence="1" type="ORF">V5799_025682</name>
</gene>
<accession>A0AAQ4E8R5</accession>
<organism evidence="1 2">
    <name type="scientific">Amblyomma americanum</name>
    <name type="common">Lone star tick</name>
    <dbReference type="NCBI Taxonomy" id="6943"/>
    <lineage>
        <taxon>Eukaryota</taxon>
        <taxon>Metazoa</taxon>
        <taxon>Ecdysozoa</taxon>
        <taxon>Arthropoda</taxon>
        <taxon>Chelicerata</taxon>
        <taxon>Arachnida</taxon>
        <taxon>Acari</taxon>
        <taxon>Parasitiformes</taxon>
        <taxon>Ixodida</taxon>
        <taxon>Ixodoidea</taxon>
        <taxon>Ixodidae</taxon>
        <taxon>Amblyomminae</taxon>
        <taxon>Amblyomma</taxon>
    </lineage>
</organism>
<protein>
    <submittedName>
        <fullName evidence="1">Uncharacterized protein</fullName>
    </submittedName>
</protein>
<comment type="caution">
    <text evidence="1">The sequence shown here is derived from an EMBL/GenBank/DDBJ whole genome shotgun (WGS) entry which is preliminary data.</text>
</comment>
<dbReference type="PANTHER" id="PTHR46579:SF1">
    <property type="entry name" value="F5_8 TYPE C DOMAIN-CONTAINING PROTEIN"/>
    <property type="match status" value="1"/>
</dbReference>
<name>A0AAQ4E8R5_AMBAM</name>
<dbReference type="EMBL" id="JARKHS020020168">
    <property type="protein sequence ID" value="KAK8771075.1"/>
    <property type="molecule type" value="Genomic_DNA"/>
</dbReference>
<dbReference type="Proteomes" id="UP001321473">
    <property type="component" value="Unassembled WGS sequence"/>
</dbReference>
<dbReference type="AlphaFoldDB" id="A0AAQ4E8R5"/>
<keyword evidence="2" id="KW-1185">Reference proteome</keyword>
<evidence type="ECO:0000313" key="2">
    <source>
        <dbReference type="Proteomes" id="UP001321473"/>
    </source>
</evidence>
<sequence>MRDITDGHHYHSVRKKADMTAHDLTLTVNSDGSPVFKSSKYSIWPVQVILNELPPLLRWSNVMVPLLWYGKEHPSMTLLLQAFVRQLETMNVSGIVWTSADKQVCYKVFCICCCADAPARAAMQEMIQFNGYFGCSWCYHPGTNVEGTVKYCLGNPYPDRTDDEAVADMEAACLSSTIVRGLKGPSPLINLPGFSAVWAWCPDYMHCVLLGVARQLTELWLSQSGADYYCGTPSNIRVVNERLCALRMPECINRQPRSLQMRKYWKASEWQYWLLYYSVPCLTDVLVEKYLNHWNLLVSGVFILLKDSVSASEVEHSTQLLTEFVVGVEFLYGRSSMSYNVHQVLHVPKSVILFGPLWAHSCFTFETNMGRLLKLVTSTNGVALQIATRLLLHSSLLSLKAGSSSHALFLIGKSAGKKGCKQYYTPGQARSS</sequence>
<dbReference type="Pfam" id="PF02992">
    <property type="entry name" value="Transposase_21"/>
    <property type="match status" value="1"/>
</dbReference>
<evidence type="ECO:0000313" key="1">
    <source>
        <dbReference type="EMBL" id="KAK8771075.1"/>
    </source>
</evidence>